<reference evidence="1 2" key="1">
    <citation type="submission" date="2017-08" db="EMBL/GenBank/DDBJ databases">
        <title>Infants hospitalized years apart are colonized by the same room-sourced microbial strains.</title>
        <authorList>
            <person name="Brooks B."/>
            <person name="Olm M.R."/>
            <person name="Firek B.A."/>
            <person name="Baker R."/>
            <person name="Thomas B.C."/>
            <person name="Morowitz M.J."/>
            <person name="Banfield J.F."/>
        </authorList>
    </citation>
    <scope>NUCLEOTIDE SEQUENCE [LARGE SCALE GENOMIC DNA]</scope>
    <source>
        <strain evidence="1">S2_005_002_R2_34</strain>
    </source>
</reference>
<dbReference type="InterPro" id="IPR049156">
    <property type="entry name" value="Phage_chap_TAC_15-like"/>
</dbReference>
<sequence>MIKTETATIGGREWQVTTFTGLKSIRVFHAVMAAVGTPLAELLNSLAKAKAARKSFADSDLDLSKVVGMILDANRQPADIERLLFTVLQNTVVDRKAMSATVFDEVFSGSEIVHLYAVVKFVLEANYGDFFVMAASFMSERAPQNPEAEPEAPAA</sequence>
<dbReference type="AlphaFoldDB" id="A0A2W5N8E3"/>
<evidence type="ECO:0000313" key="1">
    <source>
        <dbReference type="EMBL" id="PZQ49756.1"/>
    </source>
</evidence>
<comment type="caution">
    <text evidence="1">The sequence shown here is derived from an EMBL/GenBank/DDBJ whole genome shotgun (WGS) entry which is preliminary data.</text>
</comment>
<dbReference type="Proteomes" id="UP000249185">
    <property type="component" value="Unassembled WGS sequence"/>
</dbReference>
<dbReference type="Pfam" id="PF21822">
    <property type="entry name" value="Phage_TAC_15"/>
    <property type="match status" value="1"/>
</dbReference>
<protein>
    <submittedName>
        <fullName evidence="1">Uncharacterized protein</fullName>
    </submittedName>
</protein>
<name>A0A2W5N8E3_RHOSU</name>
<gene>
    <name evidence="1" type="ORF">DI556_09805</name>
</gene>
<organism evidence="1 2">
    <name type="scientific">Rhodovulum sulfidophilum</name>
    <name type="common">Rhodobacter sulfidophilus</name>
    <dbReference type="NCBI Taxonomy" id="35806"/>
    <lineage>
        <taxon>Bacteria</taxon>
        <taxon>Pseudomonadati</taxon>
        <taxon>Pseudomonadota</taxon>
        <taxon>Alphaproteobacteria</taxon>
        <taxon>Rhodobacterales</taxon>
        <taxon>Paracoccaceae</taxon>
        <taxon>Rhodovulum</taxon>
    </lineage>
</organism>
<accession>A0A2W5N8E3</accession>
<evidence type="ECO:0000313" key="2">
    <source>
        <dbReference type="Proteomes" id="UP000249185"/>
    </source>
</evidence>
<proteinExistence type="predicted"/>
<dbReference type="EMBL" id="QFPW01000006">
    <property type="protein sequence ID" value="PZQ49756.1"/>
    <property type="molecule type" value="Genomic_DNA"/>
</dbReference>